<reference evidence="4 5" key="2">
    <citation type="submission" date="2021-03" db="EMBL/GenBank/DDBJ databases">
        <title>Genomic Encyclopedia of Type Strains, Phase IV (KMG-IV): sequencing the most valuable type-strain genomes for metagenomic binning, comparative biology and taxonomic classification.</title>
        <authorList>
            <person name="Goeker M."/>
        </authorList>
    </citation>
    <scope>NUCLEOTIDE SEQUENCE [LARGE SCALE GENOMIC DNA]</scope>
    <source>
        <strain evidence="4 5">DSM 41954</strain>
    </source>
</reference>
<evidence type="ECO:0000313" key="4">
    <source>
        <dbReference type="EMBL" id="MBP2066771.1"/>
    </source>
</evidence>
<dbReference type="EMBL" id="JAGGLR010000026">
    <property type="protein sequence ID" value="MBP2066771.1"/>
    <property type="molecule type" value="Genomic_DNA"/>
</dbReference>
<feature type="region of interest" description="Disordered" evidence="1">
    <location>
        <begin position="1"/>
        <end position="42"/>
    </location>
</feature>
<keyword evidence="5" id="KW-1185">Reference proteome</keyword>
<evidence type="ECO:0000313" key="3">
    <source>
        <dbReference type="EMBL" id="CDR08594.1"/>
    </source>
</evidence>
<dbReference type="GeneID" id="32469760"/>
<dbReference type="Proteomes" id="UP000756710">
    <property type="component" value="Unassembled WGS sequence"/>
</dbReference>
<dbReference type="AlphaFoldDB" id="A0A060ZZL8"/>
<sequence length="66" mass="6612">MANNPQSPNGNQDPSGSTQMFRAFVDEGTRQPQTSTGSGGGSRVGLIVGVIAAVVIVAAVAWLALG</sequence>
<evidence type="ECO:0000256" key="2">
    <source>
        <dbReference type="SAM" id="Phobius"/>
    </source>
</evidence>
<evidence type="ECO:0000313" key="5">
    <source>
        <dbReference type="Proteomes" id="UP000756710"/>
    </source>
</evidence>
<organism evidence="3">
    <name type="scientific">Streptomyces iranensis</name>
    <dbReference type="NCBI Taxonomy" id="576784"/>
    <lineage>
        <taxon>Bacteria</taxon>
        <taxon>Bacillati</taxon>
        <taxon>Actinomycetota</taxon>
        <taxon>Actinomycetes</taxon>
        <taxon>Kitasatosporales</taxon>
        <taxon>Streptomycetaceae</taxon>
        <taxon>Streptomyces</taxon>
        <taxon>Streptomyces violaceusniger group</taxon>
    </lineage>
</organism>
<dbReference type="EMBL" id="LK022848">
    <property type="protein sequence ID" value="CDR08594.1"/>
    <property type="molecule type" value="Genomic_DNA"/>
</dbReference>
<keyword evidence="2" id="KW-1133">Transmembrane helix</keyword>
<feature type="compositionally biased region" description="Polar residues" evidence="1">
    <location>
        <begin position="1"/>
        <end position="20"/>
    </location>
</feature>
<protein>
    <submittedName>
        <fullName evidence="3">Uncharacterized protein</fullName>
    </submittedName>
</protein>
<proteinExistence type="predicted"/>
<feature type="transmembrane region" description="Helical" evidence="2">
    <location>
        <begin position="44"/>
        <end position="65"/>
    </location>
</feature>
<reference evidence="3" key="1">
    <citation type="submission" date="2014-05" db="EMBL/GenBank/DDBJ databases">
        <authorList>
            <person name="Horn Fabian"/>
        </authorList>
    </citation>
    <scope>NUCLEOTIDE SEQUENCE</scope>
</reference>
<name>A0A060ZZL8_9ACTN</name>
<dbReference type="RefSeq" id="WP_044572929.1">
    <property type="nucleotide sequence ID" value="NZ_BAABDR010000042.1"/>
</dbReference>
<gene>
    <name evidence="4" type="ORF">J2Z30_007827</name>
    <name evidence="3" type="ORF">SIRAN5248</name>
</gene>
<keyword evidence="2" id="KW-0812">Transmembrane</keyword>
<evidence type="ECO:0000256" key="1">
    <source>
        <dbReference type="SAM" id="MobiDB-lite"/>
    </source>
</evidence>
<keyword evidence="2" id="KW-0472">Membrane</keyword>
<accession>A0A060ZZL8</accession>
<dbReference type="HOGENOM" id="CLU_186961_0_0_11"/>